<proteinExistence type="predicted"/>
<name>A0A1I6TSK3_9FLAO</name>
<dbReference type="PANTHER" id="PTHR36974:SF1">
    <property type="entry name" value="DOXX FAMILY MEMBRANE PROTEIN"/>
    <property type="match status" value="1"/>
</dbReference>
<protein>
    <submittedName>
        <fullName evidence="2">Uncharacterized membrane protein</fullName>
    </submittedName>
</protein>
<organism evidence="2 3">
    <name type="scientific">Zhouia amylolytica</name>
    <dbReference type="NCBI Taxonomy" id="376730"/>
    <lineage>
        <taxon>Bacteria</taxon>
        <taxon>Pseudomonadati</taxon>
        <taxon>Bacteroidota</taxon>
        <taxon>Flavobacteriia</taxon>
        <taxon>Flavobacteriales</taxon>
        <taxon>Flavobacteriaceae</taxon>
        <taxon>Zhouia</taxon>
    </lineage>
</organism>
<keyword evidence="1" id="KW-0812">Transmembrane</keyword>
<evidence type="ECO:0000313" key="3">
    <source>
        <dbReference type="Proteomes" id="UP000183209"/>
    </source>
</evidence>
<feature type="transmembrane region" description="Helical" evidence="1">
    <location>
        <begin position="29"/>
        <end position="49"/>
    </location>
</feature>
<dbReference type="RefSeq" id="WP_074979043.1">
    <property type="nucleotide sequence ID" value="NZ_FPAG01000006.1"/>
</dbReference>
<dbReference type="OrthoDB" id="673526at2"/>
<dbReference type="Proteomes" id="UP000183209">
    <property type="component" value="Unassembled WGS sequence"/>
</dbReference>
<reference evidence="2 3" key="1">
    <citation type="submission" date="2016-10" db="EMBL/GenBank/DDBJ databases">
        <authorList>
            <person name="de Groot N.N."/>
        </authorList>
    </citation>
    <scope>NUCLEOTIDE SEQUENCE [LARGE SCALE GENOMIC DNA]</scope>
    <source>
        <strain evidence="2 3">CGMCC 1.6114</strain>
    </source>
</reference>
<feature type="transmembrane region" description="Helical" evidence="1">
    <location>
        <begin position="90"/>
        <end position="107"/>
    </location>
</feature>
<gene>
    <name evidence="2" type="ORF">SAMN04487906_2119</name>
</gene>
<dbReference type="AlphaFoldDB" id="A0A1I6TSK3"/>
<dbReference type="PANTHER" id="PTHR36974">
    <property type="entry name" value="MEMBRANE PROTEIN-RELATED"/>
    <property type="match status" value="1"/>
</dbReference>
<feature type="transmembrane region" description="Helical" evidence="1">
    <location>
        <begin position="128"/>
        <end position="148"/>
    </location>
</feature>
<sequence>MKPLIILIISFIISLAAIKLNKKQIDYQLAARISMSCMLIFTAIGHFMFTKGMTAIIPDPIPFKSQMVIATGILEIVLAITLLLPKFQQLTAWILIVFFILIVPANIKAAIQQINYQTGTLNGPGPTYLWFRIPLQLLFILWIYLSAIRK</sequence>
<evidence type="ECO:0000313" key="2">
    <source>
        <dbReference type="EMBL" id="SFS92253.1"/>
    </source>
</evidence>
<keyword evidence="1" id="KW-0472">Membrane</keyword>
<evidence type="ECO:0000256" key="1">
    <source>
        <dbReference type="SAM" id="Phobius"/>
    </source>
</evidence>
<dbReference type="EMBL" id="FPAG01000006">
    <property type="protein sequence ID" value="SFS92253.1"/>
    <property type="molecule type" value="Genomic_DNA"/>
</dbReference>
<accession>A0A1I6TSK3</accession>
<keyword evidence="1" id="KW-1133">Transmembrane helix</keyword>
<feature type="transmembrane region" description="Helical" evidence="1">
    <location>
        <begin position="61"/>
        <end position="84"/>
    </location>
</feature>